<sequence>MGLLKWMRGDSDSPSAAMAAAGLGELAGLLQPGKRKQTELIQELKSKRQDIGNDAPGGVDLDRGVAVIRSRGADAGAGEPSATGRGTARLGRRSSEAIAAARAAAAERAAEGTV</sequence>
<proteinExistence type="predicted"/>
<evidence type="ECO:0000313" key="3">
    <source>
        <dbReference type="Proteomes" id="UP000611640"/>
    </source>
</evidence>
<evidence type="ECO:0000256" key="1">
    <source>
        <dbReference type="SAM" id="MobiDB-lite"/>
    </source>
</evidence>
<keyword evidence="3" id="KW-1185">Reference proteome</keyword>
<name>A0A7R7DS50_9ACTN</name>
<evidence type="ECO:0000313" key="2">
    <source>
        <dbReference type="EMBL" id="BCJ36824.1"/>
    </source>
</evidence>
<reference evidence="2 3" key="1">
    <citation type="submission" date="2020-08" db="EMBL/GenBank/DDBJ databases">
        <title>Whole genome shotgun sequence of Actinocatenispora thailandica NBRC 105041.</title>
        <authorList>
            <person name="Komaki H."/>
            <person name="Tamura T."/>
        </authorList>
    </citation>
    <scope>NUCLEOTIDE SEQUENCE [LARGE SCALE GENOMIC DNA]</scope>
    <source>
        <strain evidence="2 3">NBRC 105041</strain>
    </source>
</reference>
<organism evidence="2 3">
    <name type="scientific">Actinocatenispora thailandica</name>
    <dbReference type="NCBI Taxonomy" id="227318"/>
    <lineage>
        <taxon>Bacteria</taxon>
        <taxon>Bacillati</taxon>
        <taxon>Actinomycetota</taxon>
        <taxon>Actinomycetes</taxon>
        <taxon>Micromonosporales</taxon>
        <taxon>Micromonosporaceae</taxon>
        <taxon>Actinocatenispora</taxon>
    </lineage>
</organism>
<dbReference type="EMBL" id="AP023355">
    <property type="protein sequence ID" value="BCJ36824.1"/>
    <property type="molecule type" value="Genomic_DNA"/>
</dbReference>
<gene>
    <name evidence="2" type="ORF">Athai_43270</name>
</gene>
<dbReference type="AlphaFoldDB" id="A0A7R7DS50"/>
<feature type="region of interest" description="Disordered" evidence="1">
    <location>
        <begin position="71"/>
        <end position="93"/>
    </location>
</feature>
<dbReference type="InterPro" id="IPR045684">
    <property type="entry name" value="DUF6191"/>
</dbReference>
<accession>A0A7R7DS50</accession>
<dbReference type="RefSeq" id="WP_203963134.1">
    <property type="nucleotide sequence ID" value="NZ_AP023355.1"/>
</dbReference>
<dbReference type="KEGG" id="atl:Athai_43270"/>
<dbReference type="Proteomes" id="UP000611640">
    <property type="component" value="Chromosome"/>
</dbReference>
<dbReference type="Pfam" id="PF19690">
    <property type="entry name" value="DUF6191"/>
    <property type="match status" value="1"/>
</dbReference>
<protein>
    <submittedName>
        <fullName evidence="2">Uncharacterized protein</fullName>
    </submittedName>
</protein>